<keyword evidence="2" id="KW-0812">Transmembrane</keyword>
<evidence type="ECO:0000256" key="1">
    <source>
        <dbReference type="ARBA" id="ARBA00004167"/>
    </source>
</evidence>
<reference evidence="8 9" key="1">
    <citation type="submission" date="2021-02" db="EMBL/GenBank/DDBJ databases">
        <title>Plant Genome Project.</title>
        <authorList>
            <person name="Zhang R.-G."/>
        </authorList>
    </citation>
    <scope>NUCLEOTIDE SEQUENCE [LARGE SCALE GENOMIC DNA]</scope>
    <source>
        <tissue evidence="8">Leaves</tissue>
    </source>
</reference>
<evidence type="ECO:0000259" key="7">
    <source>
        <dbReference type="Pfam" id="PF13947"/>
    </source>
</evidence>
<evidence type="ECO:0000256" key="2">
    <source>
        <dbReference type="ARBA" id="ARBA00022692"/>
    </source>
</evidence>
<dbReference type="Proteomes" id="UP000827721">
    <property type="component" value="Unassembled WGS sequence"/>
</dbReference>
<dbReference type="PANTHER" id="PTHR33138">
    <property type="entry name" value="OS01G0690200 PROTEIN"/>
    <property type="match status" value="1"/>
</dbReference>
<keyword evidence="4" id="KW-1133">Transmembrane helix</keyword>
<evidence type="ECO:0000256" key="3">
    <source>
        <dbReference type="ARBA" id="ARBA00022729"/>
    </source>
</evidence>
<evidence type="ECO:0000256" key="5">
    <source>
        <dbReference type="ARBA" id="ARBA00023136"/>
    </source>
</evidence>
<feature type="chain" id="PRO_5046221835" description="Wall-associated receptor kinase galacturonan-binding domain-containing protein" evidence="6">
    <location>
        <begin position="30"/>
        <end position="144"/>
    </location>
</feature>
<comment type="subcellular location">
    <subcellularLocation>
        <location evidence="1">Membrane</location>
        <topology evidence="1">Single-pass membrane protein</topology>
    </subcellularLocation>
</comment>
<name>A0ABQ8I3E9_9ROSI</name>
<feature type="signal peptide" evidence="6">
    <location>
        <begin position="1"/>
        <end position="29"/>
    </location>
</feature>
<feature type="domain" description="Wall-associated receptor kinase galacturonan-binding" evidence="7">
    <location>
        <begin position="37"/>
        <end position="99"/>
    </location>
</feature>
<evidence type="ECO:0000313" key="9">
    <source>
        <dbReference type="Proteomes" id="UP000827721"/>
    </source>
</evidence>
<gene>
    <name evidence="8" type="ORF">JRO89_XS05G0249100</name>
</gene>
<comment type="caution">
    <text evidence="8">The sequence shown here is derived from an EMBL/GenBank/DDBJ whole genome shotgun (WGS) entry which is preliminary data.</text>
</comment>
<evidence type="ECO:0000313" key="8">
    <source>
        <dbReference type="EMBL" id="KAH7571076.1"/>
    </source>
</evidence>
<organism evidence="8 9">
    <name type="scientific">Xanthoceras sorbifolium</name>
    <dbReference type="NCBI Taxonomy" id="99658"/>
    <lineage>
        <taxon>Eukaryota</taxon>
        <taxon>Viridiplantae</taxon>
        <taxon>Streptophyta</taxon>
        <taxon>Embryophyta</taxon>
        <taxon>Tracheophyta</taxon>
        <taxon>Spermatophyta</taxon>
        <taxon>Magnoliopsida</taxon>
        <taxon>eudicotyledons</taxon>
        <taxon>Gunneridae</taxon>
        <taxon>Pentapetalae</taxon>
        <taxon>rosids</taxon>
        <taxon>malvids</taxon>
        <taxon>Sapindales</taxon>
        <taxon>Sapindaceae</taxon>
        <taxon>Xanthoceroideae</taxon>
        <taxon>Xanthoceras</taxon>
    </lineage>
</organism>
<proteinExistence type="predicted"/>
<keyword evidence="9" id="KW-1185">Reference proteome</keyword>
<accession>A0ABQ8I3E9</accession>
<keyword evidence="5" id="KW-0472">Membrane</keyword>
<evidence type="ECO:0000256" key="4">
    <source>
        <dbReference type="ARBA" id="ARBA00022989"/>
    </source>
</evidence>
<protein>
    <recommendedName>
        <fullName evidence="7">Wall-associated receptor kinase galacturonan-binding domain-containing protein</fullName>
    </recommendedName>
</protein>
<dbReference type="EMBL" id="JAFEMO010000005">
    <property type="protein sequence ID" value="KAH7571076.1"/>
    <property type="molecule type" value="Genomic_DNA"/>
</dbReference>
<evidence type="ECO:0000256" key="6">
    <source>
        <dbReference type="SAM" id="SignalP"/>
    </source>
</evidence>
<dbReference type="InterPro" id="IPR025287">
    <property type="entry name" value="WAK_GUB"/>
</dbReference>
<sequence>MRRDATSNFFSSFLLSLLIFLLIISEIHARKLQQVVCSSVCGDIKNISYLFRLKGDPTGCGNPDFELSCQNDKTILEILSGKYYVKRILHAEHIISVVDVKFVKGNVHGLHEESTSIENQRSVCIALELINELATCCFKWIKSC</sequence>
<dbReference type="Pfam" id="PF13947">
    <property type="entry name" value="GUB_WAK_bind"/>
    <property type="match status" value="1"/>
</dbReference>
<dbReference type="PANTHER" id="PTHR33138:SF59">
    <property type="entry name" value="LEAF RUST 10 DISEASE-RESISTANCE LOCUS RECEPTOR-LIKE PROTEIN KINASE-LIKE 1.2"/>
    <property type="match status" value="1"/>
</dbReference>
<keyword evidence="3 6" id="KW-0732">Signal</keyword>